<evidence type="ECO:0000259" key="3">
    <source>
        <dbReference type="Pfam" id="PF06165"/>
    </source>
</evidence>
<evidence type="ECO:0000259" key="4">
    <source>
        <dbReference type="Pfam" id="PF17167"/>
    </source>
</evidence>
<dbReference type="GO" id="GO:0016757">
    <property type="term" value="F:glycosyltransferase activity"/>
    <property type="evidence" value="ECO:0007669"/>
    <property type="project" value="UniProtKB-KW"/>
</dbReference>
<evidence type="ECO:0008006" key="7">
    <source>
        <dbReference type="Google" id="ProtNLM"/>
    </source>
</evidence>
<dbReference type="InterPro" id="IPR010383">
    <property type="entry name" value="Glyco_hydrolase_94_b-supersand"/>
</dbReference>
<comment type="caution">
    <text evidence="5">The sequence shown here is derived from an EMBL/GenBank/DDBJ whole genome shotgun (WGS) entry which is preliminary data.</text>
</comment>
<dbReference type="GO" id="GO:0005975">
    <property type="term" value="P:carbohydrate metabolic process"/>
    <property type="evidence" value="ECO:0007669"/>
    <property type="project" value="InterPro"/>
</dbReference>
<dbReference type="AlphaFoldDB" id="S0FR00"/>
<gene>
    <name evidence="5" type="ORF">CTER_3336</name>
</gene>
<dbReference type="eggNOG" id="COG3459">
    <property type="taxonomic scope" value="Bacteria"/>
</dbReference>
<evidence type="ECO:0000313" key="6">
    <source>
        <dbReference type="Proteomes" id="UP000014155"/>
    </source>
</evidence>
<dbReference type="PANTHER" id="PTHR37469:SF2">
    <property type="entry name" value="CELLOBIONIC ACID PHOSPHORYLASE"/>
    <property type="match status" value="1"/>
</dbReference>
<dbReference type="EMBL" id="AORV01000046">
    <property type="protein sequence ID" value="EMS70878.1"/>
    <property type="molecule type" value="Genomic_DNA"/>
</dbReference>
<dbReference type="PANTHER" id="PTHR37469">
    <property type="entry name" value="CELLOBIONIC ACID PHOSPHORYLASE-RELATED"/>
    <property type="match status" value="1"/>
</dbReference>
<keyword evidence="1" id="KW-0328">Glycosyltransferase</keyword>
<accession>S0FR00</accession>
<dbReference type="CDD" id="cd11749">
    <property type="entry name" value="GH94N_LBP_like"/>
    <property type="match status" value="1"/>
</dbReference>
<dbReference type="RefSeq" id="WP_004627760.1">
    <property type="nucleotide sequence ID" value="NZ_AORV01000046.1"/>
</dbReference>
<reference evidence="5 6" key="1">
    <citation type="journal article" date="2013" name="Genome Announc.">
        <title>Draft Genome Sequence of the Cellulolytic, Mesophilic, Anaerobic Bacterium Clostridium termitidis Strain CT1112 (DSM 5398).</title>
        <authorList>
            <person name="Lal S."/>
            <person name="Ramachandran U."/>
            <person name="Zhang X."/>
            <person name="Munir R."/>
            <person name="Sparling R."/>
            <person name="Levin D.B."/>
        </authorList>
    </citation>
    <scope>NUCLEOTIDE SEQUENCE [LARGE SCALE GENOMIC DNA]</scope>
    <source>
        <strain evidence="5 6">CT1112</strain>
    </source>
</reference>
<organism evidence="5 6">
    <name type="scientific">Ruminiclostridium cellobioparum subsp. termitidis CT1112</name>
    <dbReference type="NCBI Taxonomy" id="1195236"/>
    <lineage>
        <taxon>Bacteria</taxon>
        <taxon>Bacillati</taxon>
        <taxon>Bacillota</taxon>
        <taxon>Clostridia</taxon>
        <taxon>Eubacteriales</taxon>
        <taxon>Oscillospiraceae</taxon>
        <taxon>Ruminiclostridium</taxon>
    </lineage>
</organism>
<dbReference type="SUPFAM" id="SSF48208">
    <property type="entry name" value="Six-hairpin glycosidases"/>
    <property type="match status" value="1"/>
</dbReference>
<dbReference type="Gene3D" id="1.50.10.10">
    <property type="match status" value="1"/>
</dbReference>
<dbReference type="InterPro" id="IPR037018">
    <property type="entry name" value="GH65_N"/>
</dbReference>
<dbReference type="InterPro" id="IPR008928">
    <property type="entry name" value="6-hairpin_glycosidase_sf"/>
</dbReference>
<evidence type="ECO:0000256" key="1">
    <source>
        <dbReference type="ARBA" id="ARBA00022676"/>
    </source>
</evidence>
<dbReference type="InterPro" id="IPR033432">
    <property type="entry name" value="GH94_catalytic"/>
</dbReference>
<dbReference type="Gene3D" id="2.70.98.40">
    <property type="entry name" value="Glycoside hydrolase, family 65, N-terminal domain"/>
    <property type="match status" value="1"/>
</dbReference>
<dbReference type="Pfam" id="PF17167">
    <property type="entry name" value="Glyco_hydro_94"/>
    <property type="match status" value="1"/>
</dbReference>
<feature type="domain" description="Glycosyl hydrolase 94 supersandwich" evidence="3">
    <location>
        <begin position="112"/>
        <end position="303"/>
    </location>
</feature>
<dbReference type="STRING" id="1195236.CTER_3336"/>
<evidence type="ECO:0000313" key="5">
    <source>
        <dbReference type="EMBL" id="EMS70878.1"/>
    </source>
</evidence>
<proteinExistence type="predicted"/>
<keyword evidence="2" id="KW-0808">Transferase</keyword>
<dbReference type="Proteomes" id="UP000014155">
    <property type="component" value="Unassembled WGS sequence"/>
</dbReference>
<feature type="domain" description="Glycosyl hydrolase 94 catalytic" evidence="4">
    <location>
        <begin position="630"/>
        <end position="811"/>
    </location>
</feature>
<keyword evidence="6" id="KW-1185">Reference proteome</keyword>
<evidence type="ECO:0000256" key="2">
    <source>
        <dbReference type="ARBA" id="ARBA00022679"/>
    </source>
</evidence>
<dbReference type="InterPro" id="IPR012341">
    <property type="entry name" value="6hp_glycosidase-like_sf"/>
</dbReference>
<sequence>MSKGWKFIDNKGTFELEAPQRSSFLYFPLANEAGMMSSVTPTLNGDIKTGQNTFFNLPVSSEDLHNIKSNRNFWIYIEGSGAWSAVGASSIQNARLFDKETEEKVTLQAGFLWHKVTRENGRLGVRAEITSFVPANQHKIELMRVTITNIGGGTLKFTPTAAVPVYGRSAESVRDHRNVTSLLHRVYVVREGIEVQPAMTFDERGHKLNKISYNVYGIDEGRNFPLGAFPLEEEYIGEGGCLEWPETVVSNKRNCRMEGQTIDGYETVGALRFRDCELAPGDSKTYIIAMSVTGDRTSEKADILEHFNAEGFEKLLKDTGEFWEEMLGKISFKSRDEQFVAWMKWVSLQPILRRIYGCSFMPHHDYGKGGRGWRDLWQDCLALLLMETETVRNQLLNNFGGVRLDGTNATIIGKGPGEFVADRNNISRVWSDHGVWPFFTTLLYLNQSGDFDFLFEEQTYFKDRLVMRSSNIDKEWTPWYGSKQKCENGNIYTGTILEHILIQNLAAFFNSGEHNNIRIENADWNDAFDMAAQKGETVAFTAFYAGNLTELSILLIRIKEIRGIGQLEVAAEMAVLFDTLSGGIDYDDPKAKNKLLKQYYETCVHNISGKKISLDIQKVSEDLKIKGQWLSKHISENEQVRSEEGYQWFNGYYDNAGLQVEGQKASGVRMTLTGQVFPIMMGVASTEQVNNAVKAVNRYLYDSVLGSYRLNNNFNELKLDLGRCFGFAFGHKENGAVFSHMTVMYSFALYRQGFVSEGYEVLKSLYDISTNFDRARVYPGIPEYINERGRGMYHYLTGSASWLMLLLLTEVYGVRGASGNLLIQPKLKKEQFDKRGTAEARTVFAGRAIKLVYNNSRQLDFGQYKITNITAGGKKISCHMTDGAAIIGRTDILEFDPHVESTIEVELA</sequence>
<name>S0FR00_RUMCE</name>
<dbReference type="InterPro" id="IPR052047">
    <property type="entry name" value="GH94_Enzymes"/>
</dbReference>
<dbReference type="PATRIC" id="fig|1195236.3.peg.3563"/>
<dbReference type="Pfam" id="PF06165">
    <property type="entry name" value="GH94_b-supersand"/>
    <property type="match status" value="1"/>
</dbReference>
<protein>
    <recommendedName>
        <fullName evidence="7">Cellobiose phosphorylase</fullName>
    </recommendedName>
</protein>